<reference evidence="4 5" key="1">
    <citation type="submission" date="2017-12" db="EMBL/GenBank/DDBJ databases">
        <title>Taxonomic description and draft genome of Pradoshia cofamensis Gen. nov., sp. nov., a thermotolerant bacillale isolated from anterior gut of earthworm Eisenia fetida.</title>
        <authorList>
            <person name="Saha T."/>
            <person name="Chakraborty R."/>
        </authorList>
    </citation>
    <scope>NUCLEOTIDE SEQUENCE [LARGE SCALE GENOMIC DNA]</scope>
    <source>
        <strain evidence="4 5">EAG3</strain>
    </source>
</reference>
<evidence type="ECO:0000256" key="1">
    <source>
        <dbReference type="ARBA" id="ARBA00006336"/>
    </source>
</evidence>
<keyword evidence="2 4" id="KW-0378">Hydrolase</keyword>
<accession>A0A2S7MWN5</accession>
<dbReference type="Proteomes" id="UP000239663">
    <property type="component" value="Unassembled WGS sequence"/>
</dbReference>
<evidence type="ECO:0000259" key="3">
    <source>
        <dbReference type="Pfam" id="PF00857"/>
    </source>
</evidence>
<evidence type="ECO:0000256" key="2">
    <source>
        <dbReference type="ARBA" id="ARBA00022801"/>
    </source>
</evidence>
<dbReference type="InterPro" id="IPR050272">
    <property type="entry name" value="Isochorismatase-like_hydrls"/>
</dbReference>
<dbReference type="InterPro" id="IPR036380">
    <property type="entry name" value="Isochorismatase-like_sf"/>
</dbReference>
<evidence type="ECO:0000313" key="4">
    <source>
        <dbReference type="EMBL" id="PQD94232.1"/>
    </source>
</evidence>
<name>A0A2S7MWN5_9BACI</name>
<dbReference type="SUPFAM" id="SSF52499">
    <property type="entry name" value="Isochorismatase-like hydrolases"/>
    <property type="match status" value="1"/>
</dbReference>
<dbReference type="CDD" id="cd01014">
    <property type="entry name" value="nicotinamidase_related"/>
    <property type="match status" value="1"/>
</dbReference>
<dbReference type="RefSeq" id="WP_104850400.1">
    <property type="nucleotide sequence ID" value="NZ_PKOZ01000012.1"/>
</dbReference>
<dbReference type="PANTHER" id="PTHR43540:SF14">
    <property type="entry name" value="ISOCHORISMATASE"/>
    <property type="match status" value="1"/>
</dbReference>
<proteinExistence type="inferred from homology"/>
<comment type="similarity">
    <text evidence="1">Belongs to the isochorismatase family.</text>
</comment>
<organism evidence="4 5">
    <name type="scientific">Pradoshia eiseniae</name>
    <dbReference type="NCBI Taxonomy" id="2064768"/>
    <lineage>
        <taxon>Bacteria</taxon>
        <taxon>Bacillati</taxon>
        <taxon>Bacillota</taxon>
        <taxon>Bacilli</taxon>
        <taxon>Bacillales</taxon>
        <taxon>Bacillaceae</taxon>
        <taxon>Pradoshia</taxon>
    </lineage>
</organism>
<keyword evidence="5" id="KW-1185">Reference proteome</keyword>
<dbReference type="PANTHER" id="PTHR43540">
    <property type="entry name" value="PEROXYUREIDOACRYLATE/UREIDOACRYLATE AMIDOHYDROLASE-RELATED"/>
    <property type="match status" value="1"/>
</dbReference>
<feature type="domain" description="Isochorismatase-like" evidence="3">
    <location>
        <begin position="3"/>
        <end position="150"/>
    </location>
</feature>
<sequence>MKTALLVIDVQNGMFQEGEAVYKGEGLLRKINKVIDQARLYQMPIFYIQHNEPAGWPLEFGKEGWEIHPEIKPCNQDVIIQKKSPDSFLNTTLEAELNKKEVEHVILMGIQTEVCVDTTCRRAFSLGYKVTLVSDAHSTWDSDDLTAQGIINHHNRILRWFADVCSSDEVVGSMGKSDCVRSKG</sequence>
<dbReference type="GO" id="GO:0016787">
    <property type="term" value="F:hydrolase activity"/>
    <property type="evidence" value="ECO:0007669"/>
    <property type="project" value="UniProtKB-KW"/>
</dbReference>
<dbReference type="Pfam" id="PF00857">
    <property type="entry name" value="Isochorismatase"/>
    <property type="match status" value="1"/>
</dbReference>
<comment type="caution">
    <text evidence="4">The sequence shown here is derived from an EMBL/GenBank/DDBJ whole genome shotgun (WGS) entry which is preliminary data.</text>
</comment>
<evidence type="ECO:0000313" key="5">
    <source>
        <dbReference type="Proteomes" id="UP000239663"/>
    </source>
</evidence>
<dbReference type="Gene3D" id="3.40.50.850">
    <property type="entry name" value="Isochorismatase-like"/>
    <property type="match status" value="1"/>
</dbReference>
<gene>
    <name evidence="4" type="ORF">CYL18_15290</name>
</gene>
<dbReference type="EMBL" id="PKOZ01000012">
    <property type="protein sequence ID" value="PQD94232.1"/>
    <property type="molecule type" value="Genomic_DNA"/>
</dbReference>
<dbReference type="AlphaFoldDB" id="A0A2S7MWN5"/>
<dbReference type="InterPro" id="IPR000868">
    <property type="entry name" value="Isochorismatase-like_dom"/>
</dbReference>
<dbReference type="OrthoDB" id="9785724at2"/>
<protein>
    <submittedName>
        <fullName evidence="4">Cysteine hydrolase</fullName>
    </submittedName>
</protein>